<dbReference type="PANTHER" id="PTHR30625">
    <property type="entry name" value="PROTEIN TOLQ"/>
    <property type="match status" value="1"/>
</dbReference>
<keyword evidence="3" id="KW-1003">Cell membrane</keyword>
<keyword evidence="5 8" id="KW-0653">Protein transport</keyword>
<evidence type="ECO:0000256" key="5">
    <source>
        <dbReference type="ARBA" id="ARBA00022927"/>
    </source>
</evidence>
<evidence type="ECO:0000256" key="9">
    <source>
        <dbReference type="SAM" id="MobiDB-lite"/>
    </source>
</evidence>
<comment type="similarity">
    <text evidence="8">Belongs to the exbB/tolQ family.</text>
</comment>
<feature type="region of interest" description="Disordered" evidence="9">
    <location>
        <begin position="201"/>
        <end position="220"/>
    </location>
</feature>
<keyword evidence="2 8" id="KW-0813">Transport</keyword>
<evidence type="ECO:0000259" key="11">
    <source>
        <dbReference type="Pfam" id="PF01618"/>
    </source>
</evidence>
<keyword evidence="6 10" id="KW-1133">Transmembrane helix</keyword>
<dbReference type="PANTHER" id="PTHR30625:SF15">
    <property type="entry name" value="BIOPOLYMER TRANSPORT PROTEIN EXBB"/>
    <property type="match status" value="1"/>
</dbReference>
<comment type="subcellular location">
    <subcellularLocation>
        <location evidence="1">Cell membrane</location>
        <topology evidence="1">Multi-pass membrane protein</topology>
    </subcellularLocation>
    <subcellularLocation>
        <location evidence="8">Membrane</location>
        <topology evidence="8">Multi-pass membrane protein</topology>
    </subcellularLocation>
</comment>
<dbReference type="OrthoDB" id="4045at2"/>
<sequence>MAIDTAYFHHICIVLLWGMLGLLTLVLLERLIYYILVGFKAGKLARAAREGAVRPGAHVLGGADPITRGLAEYVEAQARAGIKRERLEDLSAALFIDVDGRIGARLWLLDTIVTAAPLLGLLGTILGIMDAFNALSSGGVSDPAAVSRGIAAALVATAIGIFTALCGLVGHNFLHRMADNLTEQFKRLILLTEAIPAHEAQASSTPASAAPEDSPVGATA</sequence>
<evidence type="ECO:0000256" key="2">
    <source>
        <dbReference type="ARBA" id="ARBA00022448"/>
    </source>
</evidence>
<feature type="domain" description="MotA/TolQ/ExbB proton channel" evidence="11">
    <location>
        <begin position="82"/>
        <end position="186"/>
    </location>
</feature>
<feature type="transmembrane region" description="Helical" evidence="10">
    <location>
        <begin position="106"/>
        <end position="129"/>
    </location>
</feature>
<proteinExistence type="inferred from homology"/>
<dbReference type="InterPro" id="IPR002898">
    <property type="entry name" value="MotA_ExbB_proton_chnl"/>
</dbReference>
<evidence type="ECO:0000313" key="12">
    <source>
        <dbReference type="EMBL" id="SNB52335.1"/>
    </source>
</evidence>
<dbReference type="EMBL" id="FYDG01000001">
    <property type="protein sequence ID" value="SNB52335.1"/>
    <property type="molecule type" value="Genomic_DNA"/>
</dbReference>
<accession>A0A212PZ03</accession>
<organism evidence="12 13">
    <name type="scientific">Rhodoblastus acidophilus</name>
    <name type="common">Rhodopseudomonas acidophila</name>
    <dbReference type="NCBI Taxonomy" id="1074"/>
    <lineage>
        <taxon>Bacteria</taxon>
        <taxon>Pseudomonadati</taxon>
        <taxon>Pseudomonadota</taxon>
        <taxon>Alphaproteobacteria</taxon>
        <taxon>Hyphomicrobiales</taxon>
        <taxon>Rhodoblastaceae</taxon>
        <taxon>Rhodoblastus</taxon>
    </lineage>
</organism>
<keyword evidence="7 10" id="KW-0472">Membrane</keyword>
<evidence type="ECO:0000256" key="1">
    <source>
        <dbReference type="ARBA" id="ARBA00004651"/>
    </source>
</evidence>
<evidence type="ECO:0000256" key="6">
    <source>
        <dbReference type="ARBA" id="ARBA00022989"/>
    </source>
</evidence>
<feature type="transmembrane region" description="Helical" evidence="10">
    <location>
        <begin position="149"/>
        <end position="170"/>
    </location>
</feature>
<dbReference type="GO" id="GO:0017038">
    <property type="term" value="P:protein import"/>
    <property type="evidence" value="ECO:0007669"/>
    <property type="project" value="TreeGrafter"/>
</dbReference>
<feature type="transmembrane region" description="Helical" evidence="10">
    <location>
        <begin position="6"/>
        <end position="28"/>
    </location>
</feature>
<name>A0A212PZ03_RHOAC</name>
<protein>
    <submittedName>
        <fullName evidence="12">Outer membrane transport energization protein ExbB</fullName>
    </submittedName>
</protein>
<dbReference type="RefSeq" id="WP_088518729.1">
    <property type="nucleotide sequence ID" value="NZ_FYDG01000001.1"/>
</dbReference>
<evidence type="ECO:0000256" key="3">
    <source>
        <dbReference type="ARBA" id="ARBA00022475"/>
    </source>
</evidence>
<evidence type="ECO:0000256" key="8">
    <source>
        <dbReference type="RuleBase" id="RU004057"/>
    </source>
</evidence>
<keyword evidence="4 10" id="KW-0812">Transmembrane</keyword>
<evidence type="ECO:0000256" key="10">
    <source>
        <dbReference type="SAM" id="Phobius"/>
    </source>
</evidence>
<dbReference type="Pfam" id="PF01618">
    <property type="entry name" value="MotA_ExbB"/>
    <property type="match status" value="1"/>
</dbReference>
<evidence type="ECO:0000256" key="4">
    <source>
        <dbReference type="ARBA" id="ARBA00022692"/>
    </source>
</evidence>
<dbReference type="Proteomes" id="UP000198418">
    <property type="component" value="Unassembled WGS sequence"/>
</dbReference>
<dbReference type="GO" id="GO:0005886">
    <property type="term" value="C:plasma membrane"/>
    <property type="evidence" value="ECO:0007669"/>
    <property type="project" value="UniProtKB-SubCell"/>
</dbReference>
<dbReference type="InterPro" id="IPR050790">
    <property type="entry name" value="ExbB/TolQ_transport"/>
</dbReference>
<reference evidence="13" key="1">
    <citation type="submission" date="2017-06" db="EMBL/GenBank/DDBJ databases">
        <authorList>
            <person name="Varghese N."/>
            <person name="Submissions S."/>
        </authorList>
    </citation>
    <scope>NUCLEOTIDE SEQUENCE [LARGE SCALE GENOMIC DNA]</scope>
    <source>
        <strain evidence="13">DSM 137</strain>
    </source>
</reference>
<dbReference type="AlphaFoldDB" id="A0A212PZ03"/>
<gene>
    <name evidence="12" type="ORF">SAMN06265338_101232</name>
</gene>
<evidence type="ECO:0000313" key="13">
    <source>
        <dbReference type="Proteomes" id="UP000198418"/>
    </source>
</evidence>
<evidence type="ECO:0000256" key="7">
    <source>
        <dbReference type="ARBA" id="ARBA00023136"/>
    </source>
</evidence>
<keyword evidence="13" id="KW-1185">Reference proteome</keyword>